<proteinExistence type="predicted"/>
<dbReference type="PANTHER" id="PTHR47094">
    <property type="entry name" value="ELFLESS, ISOFORM B"/>
    <property type="match status" value="1"/>
</dbReference>
<dbReference type="SUPFAM" id="SSF57850">
    <property type="entry name" value="RING/U-box"/>
    <property type="match status" value="1"/>
</dbReference>
<dbReference type="InterPro" id="IPR013083">
    <property type="entry name" value="Znf_RING/FYVE/PHD"/>
</dbReference>
<dbReference type="InterPro" id="IPR001841">
    <property type="entry name" value="Znf_RING"/>
</dbReference>
<evidence type="ECO:0000313" key="5">
    <source>
        <dbReference type="EMBL" id="TCD69484.1"/>
    </source>
</evidence>
<keyword evidence="2" id="KW-0175">Coiled coil</keyword>
<feature type="domain" description="RING-type" evidence="4">
    <location>
        <begin position="4"/>
        <end position="47"/>
    </location>
</feature>
<feature type="coiled-coil region" evidence="2">
    <location>
        <begin position="96"/>
        <end position="186"/>
    </location>
</feature>
<comment type="caution">
    <text evidence="5">The sequence shown here is derived from an EMBL/GenBank/DDBJ whole genome shotgun (WGS) entry which is preliminary data.</text>
</comment>
<dbReference type="EMBL" id="RWJN01000040">
    <property type="protein sequence ID" value="TCD69484.1"/>
    <property type="molecule type" value="Genomic_DNA"/>
</dbReference>
<name>A0A4R0S0S1_9APHY</name>
<feature type="region of interest" description="Disordered" evidence="3">
    <location>
        <begin position="241"/>
        <end position="284"/>
    </location>
</feature>
<dbReference type="GO" id="GO:0061630">
    <property type="term" value="F:ubiquitin protein ligase activity"/>
    <property type="evidence" value="ECO:0007669"/>
    <property type="project" value="InterPro"/>
</dbReference>
<accession>A0A4R0S0S1</accession>
<dbReference type="Pfam" id="PF13923">
    <property type="entry name" value="zf-C3HC4_2"/>
    <property type="match status" value="1"/>
</dbReference>
<evidence type="ECO:0000256" key="1">
    <source>
        <dbReference type="PROSITE-ProRule" id="PRU00175"/>
    </source>
</evidence>
<dbReference type="SMART" id="SM00184">
    <property type="entry name" value="RING"/>
    <property type="match status" value="1"/>
</dbReference>
<evidence type="ECO:0000259" key="4">
    <source>
        <dbReference type="PROSITE" id="PS50089"/>
    </source>
</evidence>
<evidence type="ECO:0000256" key="3">
    <source>
        <dbReference type="SAM" id="MobiDB-lite"/>
    </source>
</evidence>
<feature type="region of interest" description="Disordered" evidence="3">
    <location>
        <begin position="312"/>
        <end position="356"/>
    </location>
</feature>
<dbReference type="PANTHER" id="PTHR47094:SF1">
    <property type="entry name" value="RING-TYPE E3 UBIQUITIN TRANSFERASE"/>
    <property type="match status" value="1"/>
</dbReference>
<sequence>MSTCTICLDELKNPVSTPCGHLHCETCIAQVIESSEDAVTASCPTCRAPFCIAQPDLRFIPTKYHKFLMPSVRRVYFEAGPQVSSSSSTSSSTESDADLKDQISALEARVASLTRDKSLLMDRCEMTISASTHHAQKERIARLNNQNLKKEVETLKTQLKALKFDYDGYRIKCDSLEDKLRLMKNRMDAPSPVKSSSKRTSTQAALDGTFLSSRLPEQDGEASTRLVLPIPKRPRLCDRARRTSLDASSSSTASSSHLVPPPIFKKRSSRISDDMGLGNIPSRSSMTPVRTSIFMTANSAASSATLTSGSLPARSGLSGGDLFSPTHAAKGDEDEVGHGSIDFESGVFPSSSPEQSNRLETYICRGSKLVRAGLNRFVKMEDAQV</sequence>
<dbReference type="InterPro" id="IPR049627">
    <property type="entry name" value="SLX8"/>
</dbReference>
<protein>
    <recommendedName>
        <fullName evidence="4">RING-type domain-containing protein</fullName>
    </recommendedName>
</protein>
<dbReference type="GO" id="GO:0008270">
    <property type="term" value="F:zinc ion binding"/>
    <property type="evidence" value="ECO:0007669"/>
    <property type="project" value="UniProtKB-KW"/>
</dbReference>
<feature type="compositionally biased region" description="Low complexity" evidence="3">
    <location>
        <begin position="245"/>
        <end position="256"/>
    </location>
</feature>
<dbReference type="OrthoDB" id="6270329at2759"/>
<evidence type="ECO:0000313" key="6">
    <source>
        <dbReference type="Proteomes" id="UP000292702"/>
    </source>
</evidence>
<keyword evidence="1" id="KW-0479">Metal-binding</keyword>
<evidence type="ECO:0000256" key="2">
    <source>
        <dbReference type="SAM" id="Coils"/>
    </source>
</evidence>
<dbReference type="Proteomes" id="UP000292702">
    <property type="component" value="Unassembled WGS sequence"/>
</dbReference>
<dbReference type="GO" id="GO:0140082">
    <property type="term" value="F:SUMO-ubiquitin ligase activity"/>
    <property type="evidence" value="ECO:0007669"/>
    <property type="project" value="TreeGrafter"/>
</dbReference>
<dbReference type="Gene3D" id="3.30.40.10">
    <property type="entry name" value="Zinc/RING finger domain, C3HC4 (zinc finger)"/>
    <property type="match status" value="1"/>
</dbReference>
<organism evidence="5 6">
    <name type="scientific">Steccherinum ochraceum</name>
    <dbReference type="NCBI Taxonomy" id="92696"/>
    <lineage>
        <taxon>Eukaryota</taxon>
        <taxon>Fungi</taxon>
        <taxon>Dikarya</taxon>
        <taxon>Basidiomycota</taxon>
        <taxon>Agaricomycotina</taxon>
        <taxon>Agaricomycetes</taxon>
        <taxon>Polyporales</taxon>
        <taxon>Steccherinaceae</taxon>
        <taxon>Steccherinum</taxon>
    </lineage>
</organism>
<keyword evidence="6" id="KW-1185">Reference proteome</keyword>
<dbReference type="PROSITE" id="PS50089">
    <property type="entry name" value="ZF_RING_2"/>
    <property type="match status" value="1"/>
</dbReference>
<gene>
    <name evidence="5" type="ORF">EIP91_007414</name>
</gene>
<dbReference type="STRING" id="92696.A0A4R0S0S1"/>
<dbReference type="GO" id="GO:0006511">
    <property type="term" value="P:ubiquitin-dependent protein catabolic process"/>
    <property type="evidence" value="ECO:0007669"/>
    <property type="project" value="TreeGrafter"/>
</dbReference>
<reference evidence="5 6" key="1">
    <citation type="submission" date="2018-11" db="EMBL/GenBank/DDBJ databases">
        <title>Genome assembly of Steccherinum ochraceum LE-BIN_3174, the white-rot fungus of the Steccherinaceae family (The Residual Polyporoid clade, Polyporales, Basidiomycota).</title>
        <authorList>
            <person name="Fedorova T.V."/>
            <person name="Glazunova O.A."/>
            <person name="Landesman E.O."/>
            <person name="Moiseenko K.V."/>
            <person name="Psurtseva N.V."/>
            <person name="Savinova O.S."/>
            <person name="Shakhova N.V."/>
            <person name="Tyazhelova T.V."/>
            <person name="Vasina D.V."/>
        </authorList>
    </citation>
    <scope>NUCLEOTIDE SEQUENCE [LARGE SCALE GENOMIC DNA]</scope>
    <source>
        <strain evidence="5 6">LE-BIN_3174</strain>
    </source>
</reference>
<dbReference type="GO" id="GO:0032183">
    <property type="term" value="F:SUMO binding"/>
    <property type="evidence" value="ECO:0007669"/>
    <property type="project" value="TreeGrafter"/>
</dbReference>
<dbReference type="GO" id="GO:0033768">
    <property type="term" value="C:SUMO-targeted ubiquitin ligase complex"/>
    <property type="evidence" value="ECO:0007669"/>
    <property type="project" value="TreeGrafter"/>
</dbReference>
<dbReference type="AlphaFoldDB" id="A0A4R0S0S1"/>
<keyword evidence="1" id="KW-0862">Zinc</keyword>
<keyword evidence="1" id="KW-0863">Zinc-finger</keyword>